<dbReference type="CDD" id="cd07208">
    <property type="entry name" value="Pat_hypo_Ecoli_yjju_like"/>
    <property type="match status" value="1"/>
</dbReference>
<dbReference type="InterPro" id="IPR045943">
    <property type="entry name" value="DUF6363"/>
</dbReference>
<dbReference type="PROSITE" id="PS51635">
    <property type="entry name" value="PNPLA"/>
    <property type="match status" value="1"/>
</dbReference>
<evidence type="ECO:0000256" key="2">
    <source>
        <dbReference type="PROSITE-ProRule" id="PRU01161"/>
    </source>
</evidence>
<accession>A0ABY8PV49</accession>
<dbReference type="Proteomes" id="UP001244136">
    <property type="component" value="Chromosome"/>
</dbReference>
<dbReference type="SUPFAM" id="SSF52151">
    <property type="entry name" value="FabD/lysophospholipase-like"/>
    <property type="match status" value="1"/>
</dbReference>
<keyword evidence="2" id="KW-0378">Hydrolase</keyword>
<evidence type="ECO:0000259" key="3">
    <source>
        <dbReference type="PROSITE" id="PS51635"/>
    </source>
</evidence>
<dbReference type="InterPro" id="IPR016035">
    <property type="entry name" value="Acyl_Trfase/lysoPLipase"/>
</dbReference>
<keyword evidence="2" id="KW-0442">Lipid degradation</keyword>
<dbReference type="Gene3D" id="3.40.1090.10">
    <property type="entry name" value="Cytosolic phospholipase A2 catalytic domain"/>
    <property type="match status" value="1"/>
</dbReference>
<organism evidence="4 5">
    <name type="scientific">Tessaracoccus lacteus</name>
    <dbReference type="NCBI Taxonomy" id="3041766"/>
    <lineage>
        <taxon>Bacteria</taxon>
        <taxon>Bacillati</taxon>
        <taxon>Actinomycetota</taxon>
        <taxon>Actinomycetes</taxon>
        <taxon>Propionibacteriales</taxon>
        <taxon>Propionibacteriaceae</taxon>
        <taxon>Tessaracoccus</taxon>
    </lineage>
</organism>
<protein>
    <submittedName>
        <fullName evidence="4">Patatin family protein</fullName>
    </submittedName>
</protein>
<dbReference type="Pfam" id="PF19890">
    <property type="entry name" value="DUF6363"/>
    <property type="match status" value="1"/>
</dbReference>
<evidence type="ECO:0000313" key="5">
    <source>
        <dbReference type="Proteomes" id="UP001244136"/>
    </source>
</evidence>
<feature type="short sequence motif" description="DGA/G" evidence="2">
    <location>
        <begin position="174"/>
        <end position="176"/>
    </location>
</feature>
<dbReference type="EMBL" id="CP123967">
    <property type="protein sequence ID" value="WGT46337.1"/>
    <property type="molecule type" value="Genomic_DNA"/>
</dbReference>
<feature type="short sequence motif" description="GXSXG" evidence="2">
    <location>
        <begin position="47"/>
        <end position="51"/>
    </location>
</feature>
<gene>
    <name evidence="4" type="ORF">QH948_09230</name>
</gene>
<feature type="active site" description="Proton acceptor" evidence="2">
    <location>
        <position position="174"/>
    </location>
</feature>
<evidence type="ECO:0000256" key="1">
    <source>
        <dbReference type="ARBA" id="ARBA00023098"/>
    </source>
</evidence>
<sequence length="309" mass="33688">MPTATDLIPTAPDTALIFEGGGMRGSFSTGILTALLEAEVFCGWVGGISAGSSCLVNYASRDAERGRRSFVDIAADPRFGDLRTWVRGKGMFHSEWIYEQTSGPDEPLPLDYATFTANPAQLRVGGFRCFDGEMVYWGNEDLQPVGALMKRVRASSTMPLLMPITTVDGVDFVDGALGPTGGIALDAAEDDGFSKFLVVLTRERGYRKGAVRTPRTFRALFRRYPAVARALLARPGNYNATLDRLLELERQGRAYLVFPDAMPIENSERNVTRLASVYDAALAQGRREAPAIREFLGLPGRTSHIVSPA</sequence>
<feature type="domain" description="PNPLA" evidence="3">
    <location>
        <begin position="16"/>
        <end position="189"/>
    </location>
</feature>
<dbReference type="RefSeq" id="WP_281144138.1">
    <property type="nucleotide sequence ID" value="NZ_CP123967.1"/>
</dbReference>
<reference evidence="4 5" key="1">
    <citation type="journal article" date="2008" name="Int. J. Syst. Evol. Microbiol.">
        <title>Tessaracoccus flavescens sp. nov., isolated from marine sediment.</title>
        <authorList>
            <person name="Lee D.W."/>
            <person name="Lee S.D."/>
        </authorList>
    </citation>
    <scope>NUCLEOTIDE SEQUENCE [LARGE SCALE GENOMIC DNA]</scope>
    <source>
        <strain evidence="4 5">T21</strain>
    </source>
</reference>
<name>A0ABY8PV49_9ACTN</name>
<evidence type="ECO:0000313" key="4">
    <source>
        <dbReference type="EMBL" id="WGT46337.1"/>
    </source>
</evidence>
<feature type="short sequence motif" description="GXGXXG" evidence="2">
    <location>
        <begin position="20"/>
        <end position="25"/>
    </location>
</feature>
<feature type="active site" description="Nucleophile" evidence="2">
    <location>
        <position position="49"/>
    </location>
</feature>
<keyword evidence="1 2" id="KW-0443">Lipid metabolism</keyword>
<dbReference type="InterPro" id="IPR037483">
    <property type="entry name" value="YjjU-like"/>
</dbReference>
<proteinExistence type="predicted"/>
<dbReference type="InterPro" id="IPR002641">
    <property type="entry name" value="PNPLA_dom"/>
</dbReference>
<keyword evidence="5" id="KW-1185">Reference proteome</keyword>
<dbReference type="Pfam" id="PF01734">
    <property type="entry name" value="Patatin"/>
    <property type="match status" value="1"/>
</dbReference>